<dbReference type="PIRSF" id="PIRSF004491">
    <property type="entry name" value="FAD_Synth"/>
    <property type="match status" value="1"/>
</dbReference>
<comment type="similarity">
    <text evidence="15">Belongs to the ribF family.</text>
</comment>
<dbReference type="NCBIfam" id="NF004162">
    <property type="entry name" value="PRK05627.1-5"/>
    <property type="match status" value="1"/>
</dbReference>
<dbReference type="GO" id="GO:0003919">
    <property type="term" value="F:FMN adenylyltransferase activity"/>
    <property type="evidence" value="ECO:0007669"/>
    <property type="project" value="UniProtKB-UniRule"/>
</dbReference>
<evidence type="ECO:0000256" key="10">
    <source>
        <dbReference type="ARBA" id="ARBA00022827"/>
    </source>
</evidence>
<keyword evidence="8 15" id="KW-0547">Nucleotide-binding</keyword>
<dbReference type="PANTHER" id="PTHR22749">
    <property type="entry name" value="RIBOFLAVIN KINASE/FMN ADENYLYLTRANSFERASE"/>
    <property type="match status" value="1"/>
</dbReference>
<dbReference type="NCBIfam" id="NF004160">
    <property type="entry name" value="PRK05627.1-3"/>
    <property type="match status" value="1"/>
</dbReference>
<evidence type="ECO:0000256" key="4">
    <source>
        <dbReference type="ARBA" id="ARBA00022630"/>
    </source>
</evidence>
<evidence type="ECO:0000256" key="7">
    <source>
        <dbReference type="ARBA" id="ARBA00022695"/>
    </source>
</evidence>
<dbReference type="InterPro" id="IPR023468">
    <property type="entry name" value="Riboflavin_kinase"/>
</dbReference>
<dbReference type="GO" id="GO:0009398">
    <property type="term" value="P:FMN biosynthetic process"/>
    <property type="evidence" value="ECO:0007669"/>
    <property type="project" value="UniProtKB-UniRule"/>
</dbReference>
<keyword evidence="12" id="KW-0511">Multifunctional enzyme</keyword>
<dbReference type="GO" id="GO:0006747">
    <property type="term" value="P:FAD biosynthetic process"/>
    <property type="evidence" value="ECO:0007669"/>
    <property type="project" value="UniProtKB-UniRule"/>
</dbReference>
<evidence type="ECO:0000256" key="9">
    <source>
        <dbReference type="ARBA" id="ARBA00022777"/>
    </source>
</evidence>
<dbReference type="AlphaFoldDB" id="A0A9J6RNY3"/>
<keyword evidence="18" id="KW-1185">Reference proteome</keyword>
<dbReference type="InterPro" id="IPR015864">
    <property type="entry name" value="FAD_synthase"/>
</dbReference>
<evidence type="ECO:0000256" key="8">
    <source>
        <dbReference type="ARBA" id="ARBA00022741"/>
    </source>
</evidence>
<dbReference type="NCBIfam" id="TIGR00083">
    <property type="entry name" value="ribF"/>
    <property type="match status" value="1"/>
</dbReference>
<keyword evidence="7 15" id="KW-0548">Nucleotidyltransferase</keyword>
<dbReference type="CDD" id="cd02064">
    <property type="entry name" value="FAD_synthetase_N"/>
    <property type="match status" value="1"/>
</dbReference>
<dbReference type="InterPro" id="IPR014729">
    <property type="entry name" value="Rossmann-like_a/b/a_fold"/>
</dbReference>
<dbReference type="GO" id="GO:0008531">
    <property type="term" value="F:riboflavin kinase activity"/>
    <property type="evidence" value="ECO:0007669"/>
    <property type="project" value="UniProtKB-UniRule"/>
</dbReference>
<dbReference type="NCBIfam" id="NF004159">
    <property type="entry name" value="PRK05627.1-2"/>
    <property type="match status" value="1"/>
</dbReference>
<dbReference type="Pfam" id="PF01687">
    <property type="entry name" value="Flavokinase"/>
    <property type="match status" value="1"/>
</dbReference>
<evidence type="ECO:0000256" key="2">
    <source>
        <dbReference type="ARBA" id="ARBA00004726"/>
    </source>
</evidence>
<keyword evidence="6 15" id="KW-0808">Transferase</keyword>
<dbReference type="GO" id="GO:0009231">
    <property type="term" value="P:riboflavin biosynthetic process"/>
    <property type="evidence" value="ECO:0007669"/>
    <property type="project" value="InterPro"/>
</dbReference>
<gene>
    <name evidence="17" type="primary">ribF</name>
    <name evidence="17" type="ORF">O0V09_12590</name>
</gene>
<reference evidence="17 18" key="1">
    <citation type="submission" date="2022-12" db="EMBL/GenBank/DDBJ databases">
        <title>Dasania phycosphaerae sp. nov., isolated from particulate material of the south coast of Korea.</title>
        <authorList>
            <person name="Jiang Y."/>
        </authorList>
    </citation>
    <scope>NUCLEOTIDE SEQUENCE [LARGE SCALE GENOMIC DNA]</scope>
    <source>
        <strain evidence="17 18">GY-19</strain>
    </source>
</reference>
<keyword evidence="11 15" id="KW-0067">ATP-binding</keyword>
<evidence type="ECO:0000256" key="3">
    <source>
        <dbReference type="ARBA" id="ARBA00005201"/>
    </source>
</evidence>
<evidence type="ECO:0000256" key="12">
    <source>
        <dbReference type="ARBA" id="ARBA00023268"/>
    </source>
</evidence>
<dbReference type="InterPro" id="IPR023465">
    <property type="entry name" value="Riboflavin_kinase_dom_sf"/>
</dbReference>
<comment type="catalytic activity">
    <reaction evidence="13 15">
        <text>riboflavin + ATP = FMN + ADP + H(+)</text>
        <dbReference type="Rhea" id="RHEA:14357"/>
        <dbReference type="ChEBI" id="CHEBI:15378"/>
        <dbReference type="ChEBI" id="CHEBI:30616"/>
        <dbReference type="ChEBI" id="CHEBI:57986"/>
        <dbReference type="ChEBI" id="CHEBI:58210"/>
        <dbReference type="ChEBI" id="CHEBI:456216"/>
        <dbReference type="EC" id="2.7.1.26"/>
    </reaction>
</comment>
<comment type="pathway">
    <text evidence="3 15">Cofactor biosynthesis; FMN biosynthesis; FMN from riboflavin (ATP route): step 1/1.</text>
</comment>
<dbReference type="SMART" id="SM00904">
    <property type="entry name" value="Flavokinase"/>
    <property type="match status" value="1"/>
</dbReference>
<dbReference type="FunFam" id="3.40.50.620:FF:000021">
    <property type="entry name" value="Riboflavin biosynthesis protein"/>
    <property type="match status" value="1"/>
</dbReference>
<dbReference type="EC" id="2.7.1.26" evidence="15"/>
<dbReference type="Gene3D" id="3.40.50.620">
    <property type="entry name" value="HUPs"/>
    <property type="match status" value="1"/>
</dbReference>
<protein>
    <recommendedName>
        <fullName evidence="15">Riboflavin biosynthesis protein</fullName>
    </recommendedName>
    <domain>
        <recommendedName>
            <fullName evidence="15">Riboflavin kinase</fullName>
            <ecNumber evidence="15">2.7.1.26</ecNumber>
        </recommendedName>
        <alternativeName>
            <fullName evidence="15">Flavokinase</fullName>
        </alternativeName>
    </domain>
    <domain>
        <recommendedName>
            <fullName evidence="15">FMN adenylyltransferase</fullName>
            <ecNumber evidence="15">2.7.7.2</ecNumber>
        </recommendedName>
        <alternativeName>
            <fullName evidence="15">FAD pyrophosphorylase</fullName>
        </alternativeName>
        <alternativeName>
            <fullName evidence="15">FAD synthase</fullName>
        </alternativeName>
    </domain>
</protein>
<evidence type="ECO:0000256" key="1">
    <source>
        <dbReference type="ARBA" id="ARBA00002121"/>
    </source>
</evidence>
<name>A0A9J6RNY3_9GAMM</name>
<evidence type="ECO:0000256" key="5">
    <source>
        <dbReference type="ARBA" id="ARBA00022643"/>
    </source>
</evidence>
<keyword evidence="10 15" id="KW-0274">FAD</keyword>
<accession>A0A9J6RNY3</accession>
<keyword evidence="4 15" id="KW-0285">Flavoprotein</keyword>
<dbReference type="SUPFAM" id="SSF82114">
    <property type="entry name" value="Riboflavin kinase-like"/>
    <property type="match status" value="1"/>
</dbReference>
<evidence type="ECO:0000256" key="13">
    <source>
        <dbReference type="ARBA" id="ARBA00047880"/>
    </source>
</evidence>
<evidence type="ECO:0000256" key="11">
    <source>
        <dbReference type="ARBA" id="ARBA00022840"/>
    </source>
</evidence>
<dbReference type="Proteomes" id="UP001069090">
    <property type="component" value="Unassembled WGS sequence"/>
</dbReference>
<evidence type="ECO:0000313" key="18">
    <source>
        <dbReference type="Proteomes" id="UP001069090"/>
    </source>
</evidence>
<comment type="catalytic activity">
    <reaction evidence="14 15">
        <text>FMN + ATP + H(+) = FAD + diphosphate</text>
        <dbReference type="Rhea" id="RHEA:17237"/>
        <dbReference type="ChEBI" id="CHEBI:15378"/>
        <dbReference type="ChEBI" id="CHEBI:30616"/>
        <dbReference type="ChEBI" id="CHEBI:33019"/>
        <dbReference type="ChEBI" id="CHEBI:57692"/>
        <dbReference type="ChEBI" id="CHEBI:58210"/>
        <dbReference type="EC" id="2.7.7.2"/>
    </reaction>
</comment>
<comment type="caution">
    <text evidence="17">The sequence shown here is derived from an EMBL/GenBank/DDBJ whole genome shotgun (WGS) entry which is preliminary data.</text>
</comment>
<sequence>MELIRGIHNLRPQHRGCVATIGAFDGVHLGHQAVLQGLIAKGKAMGLPTTVVVFEPLPREFFAPRQAPPRLMSFREKFLALKQLGIDRVLRVRFDAHCRDMDASDFVQQVFVDGLAAKYIVMGDDTHFGHNREGDFDFLKQYGERAGFEVSDTKTLVADEQRISSSRIRAALQASDFALAEQLLGRPYSITGRVILGQQLGRTLGSPTANVQLRRIQTAMSGVYAAQVHLRDGRRLNAVANVGTRPTVGDLIKAILEVHILDFKESLYGQNIEVIFRHKIRDEQKFASLEALKNQIHSDIDAAQAFFNKA</sequence>
<comment type="pathway">
    <text evidence="2 15">Cofactor biosynthesis; FAD biosynthesis; FAD from FMN: step 1/1.</text>
</comment>
<evidence type="ECO:0000256" key="15">
    <source>
        <dbReference type="PIRNR" id="PIRNR004491"/>
    </source>
</evidence>
<keyword evidence="5 15" id="KW-0288">FMN</keyword>
<dbReference type="Gene3D" id="2.40.30.30">
    <property type="entry name" value="Riboflavin kinase-like"/>
    <property type="match status" value="1"/>
</dbReference>
<dbReference type="RefSeq" id="WP_258332197.1">
    <property type="nucleotide sequence ID" value="NZ_JAPTGG010000010.1"/>
</dbReference>
<feature type="domain" description="Riboflavin kinase" evidence="16">
    <location>
        <begin position="183"/>
        <end position="308"/>
    </location>
</feature>
<dbReference type="InterPro" id="IPR002606">
    <property type="entry name" value="Riboflavin_kinase_bac"/>
</dbReference>
<evidence type="ECO:0000313" key="17">
    <source>
        <dbReference type="EMBL" id="MCZ0866042.1"/>
    </source>
</evidence>
<dbReference type="PANTHER" id="PTHR22749:SF6">
    <property type="entry name" value="RIBOFLAVIN KINASE"/>
    <property type="match status" value="1"/>
</dbReference>
<dbReference type="Pfam" id="PF06574">
    <property type="entry name" value="FAD_syn"/>
    <property type="match status" value="1"/>
</dbReference>
<dbReference type="GO" id="GO:0005524">
    <property type="term" value="F:ATP binding"/>
    <property type="evidence" value="ECO:0007669"/>
    <property type="project" value="UniProtKB-UniRule"/>
</dbReference>
<organism evidence="17 18">
    <name type="scientific">Dasania phycosphaerae</name>
    <dbReference type="NCBI Taxonomy" id="2950436"/>
    <lineage>
        <taxon>Bacteria</taxon>
        <taxon>Pseudomonadati</taxon>
        <taxon>Pseudomonadota</taxon>
        <taxon>Gammaproteobacteria</taxon>
        <taxon>Cellvibrionales</taxon>
        <taxon>Spongiibacteraceae</taxon>
        <taxon>Dasania</taxon>
    </lineage>
</organism>
<evidence type="ECO:0000259" key="16">
    <source>
        <dbReference type="SMART" id="SM00904"/>
    </source>
</evidence>
<evidence type="ECO:0000256" key="6">
    <source>
        <dbReference type="ARBA" id="ARBA00022679"/>
    </source>
</evidence>
<dbReference type="SUPFAM" id="SSF52374">
    <property type="entry name" value="Nucleotidylyl transferase"/>
    <property type="match status" value="1"/>
</dbReference>
<comment type="function">
    <text evidence="1">Catalyzes the phosphorylation of riboflavin to FMN followed by the adenylation of FMN to FAD.</text>
</comment>
<dbReference type="InterPro" id="IPR015865">
    <property type="entry name" value="Riboflavin_kinase_bac/euk"/>
</dbReference>
<dbReference type="EC" id="2.7.7.2" evidence="15"/>
<keyword evidence="9 15" id="KW-0418">Kinase</keyword>
<evidence type="ECO:0000256" key="14">
    <source>
        <dbReference type="ARBA" id="ARBA00049494"/>
    </source>
</evidence>
<dbReference type="EMBL" id="JAPTGG010000010">
    <property type="protein sequence ID" value="MCZ0866042.1"/>
    <property type="molecule type" value="Genomic_DNA"/>
</dbReference>
<proteinExistence type="inferred from homology"/>
<dbReference type="NCBIfam" id="NF004163">
    <property type="entry name" value="PRK05627.1-6"/>
    <property type="match status" value="1"/>
</dbReference>